<proteinExistence type="predicted"/>
<dbReference type="AlphaFoldDB" id="A0A317DDA0"/>
<gene>
    <name evidence="2" type="ORF">DKT69_23510</name>
</gene>
<feature type="region of interest" description="Disordered" evidence="1">
    <location>
        <begin position="13"/>
        <end position="51"/>
    </location>
</feature>
<dbReference type="Proteomes" id="UP000246050">
    <property type="component" value="Unassembled WGS sequence"/>
</dbReference>
<evidence type="ECO:0000256" key="1">
    <source>
        <dbReference type="SAM" id="MobiDB-lite"/>
    </source>
</evidence>
<dbReference type="OrthoDB" id="4219459at2"/>
<protein>
    <submittedName>
        <fullName evidence="2">Uncharacterized protein</fullName>
    </submittedName>
</protein>
<evidence type="ECO:0000313" key="3">
    <source>
        <dbReference type="Proteomes" id="UP000246050"/>
    </source>
</evidence>
<organism evidence="2 3">
    <name type="scientific">Micromonospora sicca</name>
    <dbReference type="NCBI Taxonomy" id="2202420"/>
    <lineage>
        <taxon>Bacteria</taxon>
        <taxon>Bacillati</taxon>
        <taxon>Actinomycetota</taxon>
        <taxon>Actinomycetes</taxon>
        <taxon>Micromonosporales</taxon>
        <taxon>Micromonosporaceae</taxon>
        <taxon>Micromonospora</taxon>
    </lineage>
</organism>
<name>A0A317DDA0_9ACTN</name>
<accession>A0A317DDA0</accession>
<reference evidence="2 3" key="1">
    <citation type="submission" date="2018-05" db="EMBL/GenBank/DDBJ databases">
        <title>Micromonosporas from Atacama Desert.</title>
        <authorList>
            <person name="Carro L."/>
            <person name="Golinska P."/>
            <person name="Klenk H.-P."/>
            <person name="Goodfellow M."/>
        </authorList>
    </citation>
    <scope>NUCLEOTIDE SEQUENCE [LARGE SCALE GENOMIC DNA]</scope>
    <source>
        <strain evidence="2 3">4G51</strain>
    </source>
</reference>
<dbReference type="RefSeq" id="WP_109803670.1">
    <property type="nucleotide sequence ID" value="NZ_QGKS01000286.1"/>
</dbReference>
<dbReference type="EMBL" id="QGKS01000286">
    <property type="protein sequence ID" value="PWR12637.1"/>
    <property type="molecule type" value="Genomic_DNA"/>
</dbReference>
<evidence type="ECO:0000313" key="2">
    <source>
        <dbReference type="EMBL" id="PWR12637.1"/>
    </source>
</evidence>
<sequence>MAVLLADGLYQVRKRQHPAEPDAHGTPVPRPDNASVTDPVPGAAVEQPDGSWKLRLDPSVWPVRAQDTVVTDDSIRTWTVTGIPRLHEVPNVPDVDYVEVQARIVPPEVDRGYPVPTA</sequence>
<comment type="caution">
    <text evidence="2">The sequence shown here is derived from an EMBL/GenBank/DDBJ whole genome shotgun (WGS) entry which is preliminary data.</text>
</comment>